<accession>A0A812RJD9</accession>
<sequence length="101" mass="11479">MSVEDVAQANDQVQALMQDFLTFQISEDQIHEAILTINKGVLKALGLRWEAVITEDCISIQQVSLEALEEKAHHSAFDSAKRWAFFNKAAQADWWAWGRFA</sequence>
<dbReference type="EMBL" id="CAJNDS010002339">
    <property type="protein sequence ID" value="CAE7440435.1"/>
    <property type="molecule type" value="Genomic_DNA"/>
</dbReference>
<dbReference type="AlphaFoldDB" id="A0A812RJD9"/>
<keyword evidence="3" id="KW-1185">Reference proteome</keyword>
<organism evidence="1 3">
    <name type="scientific">Symbiodinium natans</name>
    <dbReference type="NCBI Taxonomy" id="878477"/>
    <lineage>
        <taxon>Eukaryota</taxon>
        <taxon>Sar</taxon>
        <taxon>Alveolata</taxon>
        <taxon>Dinophyceae</taxon>
        <taxon>Suessiales</taxon>
        <taxon>Symbiodiniaceae</taxon>
        <taxon>Symbiodinium</taxon>
    </lineage>
</organism>
<name>A0A812RJD9_9DINO</name>
<dbReference type="OrthoDB" id="453370at2759"/>
<reference evidence="1" key="1">
    <citation type="submission" date="2021-02" db="EMBL/GenBank/DDBJ databases">
        <authorList>
            <person name="Dougan E. K."/>
            <person name="Rhodes N."/>
            <person name="Thang M."/>
            <person name="Chan C."/>
        </authorList>
    </citation>
    <scope>NUCLEOTIDE SEQUENCE</scope>
</reference>
<evidence type="ECO:0000313" key="1">
    <source>
        <dbReference type="EMBL" id="CAE7440420.1"/>
    </source>
</evidence>
<dbReference type="EMBL" id="CAJNDS010002339">
    <property type="protein sequence ID" value="CAE7440420.1"/>
    <property type="molecule type" value="Genomic_DNA"/>
</dbReference>
<gene>
    <name evidence="1" type="ORF">SNAT2548_LOCUS23933</name>
    <name evidence="2" type="ORF">SNAT2548_LOCUS23934</name>
</gene>
<proteinExistence type="predicted"/>
<dbReference type="Proteomes" id="UP000604046">
    <property type="component" value="Unassembled WGS sequence"/>
</dbReference>
<evidence type="ECO:0000313" key="3">
    <source>
        <dbReference type="Proteomes" id="UP000604046"/>
    </source>
</evidence>
<evidence type="ECO:0000313" key="2">
    <source>
        <dbReference type="EMBL" id="CAE7440435.1"/>
    </source>
</evidence>
<protein>
    <submittedName>
        <fullName evidence="1">Uncharacterized protein</fullName>
    </submittedName>
</protein>
<comment type="caution">
    <text evidence="1">The sequence shown here is derived from an EMBL/GenBank/DDBJ whole genome shotgun (WGS) entry which is preliminary data.</text>
</comment>